<dbReference type="Gene3D" id="3.40.50.2000">
    <property type="entry name" value="Glycogen Phosphorylase B"/>
    <property type="match status" value="1"/>
</dbReference>
<dbReference type="EC" id="2.4.-.-" evidence="1"/>
<accession>A0ABW3Z2J3</accession>
<dbReference type="Pfam" id="PF13692">
    <property type="entry name" value="Glyco_trans_1_4"/>
    <property type="match status" value="1"/>
</dbReference>
<keyword evidence="2" id="KW-1185">Reference proteome</keyword>
<protein>
    <submittedName>
        <fullName evidence="1">Glycosyltransferase</fullName>
        <ecNumber evidence="1">2.4.-.-</ecNumber>
    </submittedName>
</protein>
<proteinExistence type="predicted"/>
<dbReference type="SUPFAM" id="SSF53756">
    <property type="entry name" value="UDP-Glycosyltransferase/glycogen phosphorylase"/>
    <property type="match status" value="1"/>
</dbReference>
<dbReference type="GO" id="GO:0016757">
    <property type="term" value="F:glycosyltransferase activity"/>
    <property type="evidence" value="ECO:0007669"/>
    <property type="project" value="UniProtKB-KW"/>
</dbReference>
<evidence type="ECO:0000313" key="1">
    <source>
        <dbReference type="EMBL" id="MFD1330070.1"/>
    </source>
</evidence>
<reference evidence="2" key="1">
    <citation type="journal article" date="2019" name="Int. J. Syst. Evol. Microbiol.">
        <title>The Global Catalogue of Microorganisms (GCM) 10K type strain sequencing project: providing services to taxonomists for standard genome sequencing and annotation.</title>
        <authorList>
            <consortium name="The Broad Institute Genomics Platform"/>
            <consortium name="The Broad Institute Genome Sequencing Center for Infectious Disease"/>
            <person name="Wu L."/>
            <person name="Ma J."/>
        </authorList>
    </citation>
    <scope>NUCLEOTIDE SEQUENCE [LARGE SCALE GENOMIC DNA]</scope>
    <source>
        <strain evidence="2">CCUG 55609</strain>
    </source>
</reference>
<keyword evidence="1" id="KW-0808">Transferase</keyword>
<organism evidence="1 2">
    <name type="scientific">Mycoplana ramosa</name>
    <name type="common">Mycoplana bullata</name>
    <dbReference type="NCBI Taxonomy" id="40837"/>
    <lineage>
        <taxon>Bacteria</taxon>
        <taxon>Pseudomonadati</taxon>
        <taxon>Pseudomonadota</taxon>
        <taxon>Alphaproteobacteria</taxon>
        <taxon>Hyphomicrobiales</taxon>
        <taxon>Rhizobiaceae</taxon>
        <taxon>Mycoplana</taxon>
    </lineage>
</organism>
<dbReference type="EMBL" id="JBHTNF010000017">
    <property type="protein sequence ID" value="MFD1330070.1"/>
    <property type="molecule type" value="Genomic_DNA"/>
</dbReference>
<evidence type="ECO:0000313" key="2">
    <source>
        <dbReference type="Proteomes" id="UP001597173"/>
    </source>
</evidence>
<gene>
    <name evidence="1" type="ORF">ACFQ33_19455</name>
</gene>
<comment type="caution">
    <text evidence="1">The sequence shown here is derived from an EMBL/GenBank/DDBJ whole genome shotgun (WGS) entry which is preliminary data.</text>
</comment>
<dbReference type="Proteomes" id="UP001597173">
    <property type="component" value="Unassembled WGS sequence"/>
</dbReference>
<dbReference type="RefSeq" id="WP_374836245.1">
    <property type="nucleotide sequence ID" value="NZ_JBHEEW010000002.1"/>
</dbReference>
<name>A0ABW3Z2J3_MYCRA</name>
<keyword evidence="1" id="KW-0328">Glycosyltransferase</keyword>
<sequence length="374" mass="41101">MDAANRPSRTDVAGVQEPVPVERYLVLTSDAANLCGVEAFTRHLAARLGARADTLAMTGDPRRLNDALNKSDGVVLNFPIVAWKKRLVEPVIVALLAKIRRKRLTVVLHEWASLDWKRRLVLLPVVKLADAILFSAPEIRDEWSGSHAASRSKKSALIPIPPNLLPSPLRPDVPAARAIRALRQDGRKIIGQFGSIYPKKNCAELLSIAAELRKLGQDVAVAFIGSFIKATDNVEEEFHAQVRAHGLEDRVLVTGYIAEDSHVFAALRELDVVCYKFIEGLTSRRGSVLAAALAGRCVVTNAPQDAASLFDHRLFKTLIANGNIRLTATDANAQAMASEVARAFEHQPGALDFAHEMEMLWQTIIERLDAVQRE</sequence>